<evidence type="ECO:0000256" key="1">
    <source>
        <dbReference type="SAM" id="Phobius"/>
    </source>
</evidence>
<protein>
    <submittedName>
        <fullName evidence="2">Uncharacterized protein</fullName>
    </submittedName>
</protein>
<keyword evidence="3" id="KW-1185">Reference proteome</keyword>
<gene>
    <name evidence="2" type="ORF">Rmf_24100</name>
</gene>
<evidence type="ECO:0000313" key="3">
    <source>
        <dbReference type="Proteomes" id="UP000831327"/>
    </source>
</evidence>
<reference evidence="2 3" key="1">
    <citation type="journal article" date="2016" name="Microbes Environ.">
        <title>Phylogenetically diverse aerobic anoxygenic phototrophic bacteria isolated from epilithic biofilms in Tama river, Japan.</title>
        <authorList>
            <person name="Hirose S."/>
            <person name="Matsuura K."/>
            <person name="Haruta S."/>
        </authorList>
    </citation>
    <scope>NUCLEOTIDE SEQUENCE [LARGE SCALE GENOMIC DNA]</scope>
    <source>
        <strain evidence="2 3">S08</strain>
    </source>
</reference>
<name>A0ABM7Y3Q6_9PROT</name>
<keyword evidence="1" id="KW-1133">Transmembrane helix</keyword>
<evidence type="ECO:0000313" key="2">
    <source>
        <dbReference type="EMBL" id="BDG72481.1"/>
    </source>
</evidence>
<keyword evidence="1" id="KW-0472">Membrane</keyword>
<feature type="transmembrane region" description="Helical" evidence="1">
    <location>
        <begin position="160"/>
        <end position="181"/>
    </location>
</feature>
<keyword evidence="1" id="KW-0812">Transmembrane</keyword>
<proteinExistence type="predicted"/>
<dbReference type="EMBL" id="AP025637">
    <property type="protein sequence ID" value="BDG72481.1"/>
    <property type="molecule type" value="Genomic_DNA"/>
</dbReference>
<dbReference type="RefSeq" id="WP_244459683.1">
    <property type="nucleotide sequence ID" value="NZ_AP025637.1"/>
</dbReference>
<dbReference type="Proteomes" id="UP000831327">
    <property type="component" value="Chromosome"/>
</dbReference>
<accession>A0ABM7Y3Q6</accession>
<feature type="transmembrane region" description="Helical" evidence="1">
    <location>
        <begin position="127"/>
        <end position="148"/>
    </location>
</feature>
<sequence>MSALGPSFTARMPRSLRQAGFHGRTVTVVLTADLVGLVGAEGGDRPIPIRNIAGLRAGLGQTTYGHAPELRLFLASGETLRLDPVADPGDAAAARRSYPDFVRALAQRLVATGHPVRIETGVGKASTAIFTGLIALPAAAMAAIAAWTWHDPPHAVVERWIARGFTSTLALVFAGFVYWFWRAQWPRRVAHPAALEAGLPRR</sequence>
<organism evidence="2 3">
    <name type="scientific">Roseomonas fluvialis</name>
    <dbReference type="NCBI Taxonomy" id="1750527"/>
    <lineage>
        <taxon>Bacteria</taxon>
        <taxon>Pseudomonadati</taxon>
        <taxon>Pseudomonadota</taxon>
        <taxon>Alphaproteobacteria</taxon>
        <taxon>Acetobacterales</taxon>
        <taxon>Roseomonadaceae</taxon>
        <taxon>Roseomonas</taxon>
    </lineage>
</organism>